<dbReference type="OrthoDB" id="6430345at2759"/>
<accession>A0A811VJ34</accession>
<evidence type="ECO:0000313" key="2">
    <source>
        <dbReference type="Proteomes" id="UP000606786"/>
    </source>
</evidence>
<gene>
    <name evidence="1" type="ORF">CCAP1982_LOCUS22960</name>
</gene>
<dbReference type="Proteomes" id="UP000606786">
    <property type="component" value="Unassembled WGS sequence"/>
</dbReference>
<comment type="caution">
    <text evidence="1">The sequence shown here is derived from an EMBL/GenBank/DDBJ whole genome shotgun (WGS) entry which is preliminary data.</text>
</comment>
<organism evidence="1 2">
    <name type="scientific">Ceratitis capitata</name>
    <name type="common">Mediterranean fruit fly</name>
    <name type="synonym">Tephritis capitata</name>
    <dbReference type="NCBI Taxonomy" id="7213"/>
    <lineage>
        <taxon>Eukaryota</taxon>
        <taxon>Metazoa</taxon>
        <taxon>Ecdysozoa</taxon>
        <taxon>Arthropoda</taxon>
        <taxon>Hexapoda</taxon>
        <taxon>Insecta</taxon>
        <taxon>Pterygota</taxon>
        <taxon>Neoptera</taxon>
        <taxon>Endopterygota</taxon>
        <taxon>Diptera</taxon>
        <taxon>Brachycera</taxon>
        <taxon>Muscomorpha</taxon>
        <taxon>Tephritoidea</taxon>
        <taxon>Tephritidae</taxon>
        <taxon>Ceratitis</taxon>
        <taxon>Ceratitis</taxon>
    </lineage>
</organism>
<protein>
    <submittedName>
        <fullName evidence="1">(Mediterranean fruit fly) hypothetical protein</fullName>
    </submittedName>
</protein>
<sequence length="74" mass="8799">MEYKENEILSSSDEYIYEVDFAGDLYDFECLWTEYGAEVQRHNETMELEQRFAKQLTITVRRDDSFAGLSTKEI</sequence>
<name>A0A811VJ34_CERCA</name>
<proteinExistence type="predicted"/>
<dbReference type="AlphaFoldDB" id="A0A811VJ34"/>
<keyword evidence="2" id="KW-1185">Reference proteome</keyword>
<reference evidence="1" key="1">
    <citation type="submission" date="2020-11" db="EMBL/GenBank/DDBJ databases">
        <authorList>
            <person name="Whitehead M."/>
        </authorList>
    </citation>
    <scope>NUCLEOTIDE SEQUENCE</scope>
    <source>
        <strain evidence="1">EGII</strain>
    </source>
</reference>
<evidence type="ECO:0000313" key="1">
    <source>
        <dbReference type="EMBL" id="CAD7015004.1"/>
    </source>
</evidence>
<dbReference type="EMBL" id="CAJHJT010000056">
    <property type="protein sequence ID" value="CAD7015004.1"/>
    <property type="molecule type" value="Genomic_DNA"/>
</dbReference>